<evidence type="ECO:0000259" key="8">
    <source>
        <dbReference type="Pfam" id="PF07219"/>
    </source>
</evidence>
<evidence type="ECO:0000313" key="10">
    <source>
        <dbReference type="Proteomes" id="UP001156903"/>
    </source>
</evidence>
<evidence type="ECO:0000256" key="6">
    <source>
        <dbReference type="ARBA" id="ARBA00023136"/>
    </source>
</evidence>
<dbReference type="EMBL" id="BSPB01000005">
    <property type="protein sequence ID" value="GLS13512.1"/>
    <property type="molecule type" value="Genomic_DNA"/>
</dbReference>
<dbReference type="Proteomes" id="UP001156903">
    <property type="component" value="Unassembled WGS sequence"/>
</dbReference>
<gene>
    <name evidence="9" type="ORF">GCM10007935_09420</name>
</gene>
<evidence type="ECO:0000256" key="7">
    <source>
        <dbReference type="SAM" id="Phobius"/>
    </source>
</evidence>
<evidence type="ECO:0000256" key="4">
    <source>
        <dbReference type="ARBA" id="ARBA00022692"/>
    </source>
</evidence>
<keyword evidence="3" id="KW-1003">Cell membrane</keyword>
<dbReference type="InterPro" id="IPR005254">
    <property type="entry name" value="Heme_biosyn_assoc_TPR_pro"/>
</dbReference>
<comment type="subcellular location">
    <subcellularLocation>
        <location evidence="2">Cell membrane</location>
    </subcellularLocation>
    <subcellularLocation>
        <location evidence="1">Membrane</location>
        <topology evidence="1">Multi-pass membrane protein</topology>
    </subcellularLocation>
</comment>
<protein>
    <submittedName>
        <fullName evidence="9">Heme biosynthesis protein HemY</fullName>
    </submittedName>
</protein>
<dbReference type="RefSeq" id="WP_326491092.1">
    <property type="nucleotide sequence ID" value="NZ_BSPB01000005.1"/>
</dbReference>
<keyword evidence="6 7" id="KW-0472">Membrane</keyword>
<feature type="domain" description="HemY N-terminal" evidence="8">
    <location>
        <begin position="40"/>
        <end position="153"/>
    </location>
</feature>
<feature type="transmembrane region" description="Helical" evidence="7">
    <location>
        <begin position="50"/>
        <end position="70"/>
    </location>
</feature>
<dbReference type="Pfam" id="PF07219">
    <property type="entry name" value="HemY_N"/>
    <property type="match status" value="1"/>
</dbReference>
<sequence>MKVRRSQRGMAMRSVFLLLGLAAVAVALALLMGDNQATFSLFWPPYRFDVSFNFVLFVLVATFVVIHLALRGLSVLRDLPSQARRWRDQQVERGAVAAVLDALSHQLAGRFVRAQSAALQALEQLNGMPSAQWSRRQQLQLLAHLLAAESAQALQNRSSRDTHLQAALHPTLARSAPEAHEGALLRAVRWAVEDRRPETARHLLAELPQGTARRIQALRLKLRVARMSGETLEALEVARLLAKHRAFSPEVAGSVVRGLAMDALRDAHDLSQLQAVWSRLDTGEQAMPELILAAAARLNGLALSAEEPGADSPDWQASDREMAFGLLSAWTEPLWAHLETLGESQWRDFVRALEPGLPHLDAAGLGRLEQAQRQWPSNPFLQYLAGQAFKQRQLWGKSAQLLGQASHSLQDTTLLRRTWCALAQLAEERGDDTAAQAAWKKAAQID</sequence>
<evidence type="ECO:0000256" key="3">
    <source>
        <dbReference type="ARBA" id="ARBA00022475"/>
    </source>
</evidence>
<keyword evidence="10" id="KW-1185">Reference proteome</keyword>
<reference evidence="10" key="1">
    <citation type="journal article" date="2019" name="Int. J. Syst. Evol. Microbiol.">
        <title>The Global Catalogue of Microorganisms (GCM) 10K type strain sequencing project: providing services to taxonomists for standard genome sequencing and annotation.</title>
        <authorList>
            <consortium name="The Broad Institute Genomics Platform"/>
            <consortium name="The Broad Institute Genome Sequencing Center for Infectious Disease"/>
            <person name="Wu L."/>
            <person name="Ma J."/>
        </authorList>
    </citation>
    <scope>NUCLEOTIDE SEQUENCE [LARGE SCALE GENOMIC DNA]</scope>
    <source>
        <strain evidence="10">NBRC 109341</strain>
    </source>
</reference>
<comment type="caution">
    <text evidence="9">The sequence shown here is derived from an EMBL/GenBank/DDBJ whole genome shotgun (WGS) entry which is preliminary data.</text>
</comment>
<evidence type="ECO:0000256" key="1">
    <source>
        <dbReference type="ARBA" id="ARBA00004141"/>
    </source>
</evidence>
<dbReference type="InterPro" id="IPR010817">
    <property type="entry name" value="HemY_N"/>
</dbReference>
<evidence type="ECO:0000313" key="9">
    <source>
        <dbReference type="EMBL" id="GLS13512.1"/>
    </source>
</evidence>
<accession>A0ABQ6C5P3</accession>
<organism evidence="9 10">
    <name type="scientific">Hydrogenophaga electricum</name>
    <dbReference type="NCBI Taxonomy" id="1230953"/>
    <lineage>
        <taxon>Bacteria</taxon>
        <taxon>Pseudomonadati</taxon>
        <taxon>Pseudomonadota</taxon>
        <taxon>Betaproteobacteria</taxon>
        <taxon>Burkholderiales</taxon>
        <taxon>Comamonadaceae</taxon>
        <taxon>Hydrogenophaga</taxon>
    </lineage>
</organism>
<name>A0ABQ6C5P3_9BURK</name>
<proteinExistence type="predicted"/>
<evidence type="ECO:0000256" key="5">
    <source>
        <dbReference type="ARBA" id="ARBA00022989"/>
    </source>
</evidence>
<evidence type="ECO:0000256" key="2">
    <source>
        <dbReference type="ARBA" id="ARBA00004236"/>
    </source>
</evidence>
<keyword evidence="4 7" id="KW-0812">Transmembrane</keyword>
<keyword evidence="5 7" id="KW-1133">Transmembrane helix</keyword>
<dbReference type="NCBIfam" id="TIGR00540">
    <property type="entry name" value="TPR_hemY_coli"/>
    <property type="match status" value="1"/>
</dbReference>